<dbReference type="EMBL" id="CAGKOT010000013">
    <property type="protein sequence ID" value="CAB5358705.1"/>
    <property type="molecule type" value="Genomic_DNA"/>
</dbReference>
<dbReference type="AlphaFoldDB" id="A0A2I1FJA8"/>
<reference evidence="1" key="3">
    <citation type="submission" date="2020-05" db="EMBL/GenBank/DDBJ databases">
        <authorList>
            <person name="Rincon C."/>
            <person name="Sanders R I."/>
            <person name="Robbins C."/>
            <person name="Chaturvedi A."/>
        </authorList>
    </citation>
    <scope>NUCLEOTIDE SEQUENCE</scope>
    <source>
        <strain evidence="1">CHB12</strain>
    </source>
</reference>
<evidence type="ECO:0000313" key="1">
    <source>
        <dbReference type="EMBL" id="CAB5358705.1"/>
    </source>
</evidence>
<dbReference type="OrthoDB" id="2373995at2759"/>
<dbReference type="Proteomes" id="UP000684084">
    <property type="component" value="Unassembled WGS sequence"/>
</dbReference>
<dbReference type="Proteomes" id="UP000232722">
    <property type="component" value="Unassembled WGS sequence"/>
</dbReference>
<organism evidence="2 3">
    <name type="scientific">Rhizophagus irregularis</name>
    <dbReference type="NCBI Taxonomy" id="588596"/>
    <lineage>
        <taxon>Eukaryota</taxon>
        <taxon>Fungi</taxon>
        <taxon>Fungi incertae sedis</taxon>
        <taxon>Mucoromycota</taxon>
        <taxon>Glomeromycotina</taxon>
        <taxon>Glomeromycetes</taxon>
        <taxon>Glomerales</taxon>
        <taxon>Glomeraceae</taxon>
        <taxon>Rhizophagus</taxon>
    </lineage>
</organism>
<protein>
    <submittedName>
        <fullName evidence="2">Uncharacterized protein</fullName>
    </submittedName>
</protein>
<evidence type="ECO:0000313" key="3">
    <source>
        <dbReference type="Proteomes" id="UP000232722"/>
    </source>
</evidence>
<evidence type="ECO:0000313" key="2">
    <source>
        <dbReference type="EMBL" id="PKB99955.1"/>
    </source>
</evidence>
<reference evidence="2 3" key="1">
    <citation type="submission" date="2016-04" db="EMBL/GenBank/DDBJ databases">
        <title>Genome analyses suggest a sexual origin of heterokaryosis in a supposedly ancient asexual fungus.</title>
        <authorList>
            <person name="Ropars J."/>
            <person name="Sedzielewska K."/>
            <person name="Noel J."/>
            <person name="Charron P."/>
            <person name="Farinelli L."/>
            <person name="Marton T."/>
            <person name="Kruger M."/>
            <person name="Pelin A."/>
            <person name="Brachmann A."/>
            <person name="Corradi N."/>
        </authorList>
    </citation>
    <scope>NUCLEOTIDE SEQUENCE [LARGE SCALE GENOMIC DNA]</scope>
    <source>
        <strain evidence="2 3">A5</strain>
    </source>
</reference>
<accession>A0A2I1FJA8</accession>
<dbReference type="EMBL" id="LLXJ01002017">
    <property type="protein sequence ID" value="PKB99955.1"/>
    <property type="molecule type" value="Genomic_DNA"/>
</dbReference>
<gene>
    <name evidence="1" type="ORF">CHRIB12_LOCUS7361</name>
    <name evidence="2" type="ORF">RhiirA5_428909</name>
</gene>
<proteinExistence type="predicted"/>
<sequence length="114" mass="12974">MFRLQHHYPDLYADDSLCPNCGIFMETLEHFFTYSPDADSSLVENSSSLISCQRILLELMDQFLNCLAQKASFSPKARQNLDSLLFQLKALPSVGFSSLQQYSESSSFTGLWFL</sequence>
<comment type="caution">
    <text evidence="2">The sequence shown here is derived from an EMBL/GenBank/DDBJ whole genome shotgun (WGS) entry which is preliminary data.</text>
</comment>
<name>A0A2I1FJA8_9GLOM</name>
<reference evidence="2 3" key="2">
    <citation type="submission" date="2017-09" db="EMBL/GenBank/DDBJ databases">
        <title>Extensive intraspecific genome diversity in a model arbuscular mycorrhizal fungus.</title>
        <authorList>
            <person name="Chen E.C."/>
            <person name="Morin E."/>
            <person name="Beaudet D."/>
            <person name="Noel J."/>
            <person name="Ndikumana S."/>
            <person name="Charron P."/>
            <person name="St-Onge C."/>
            <person name="Giorgi J."/>
            <person name="Grigoriev I.V."/>
            <person name="Roux C."/>
            <person name="Martin F.M."/>
            <person name="Corradi N."/>
        </authorList>
    </citation>
    <scope>NUCLEOTIDE SEQUENCE [LARGE SCALE GENOMIC DNA]</scope>
    <source>
        <strain evidence="2 3">A5</strain>
    </source>
</reference>